<name>W6ZY51_9APIC</name>
<sequence>MKKYIPDSLSDKVIRLYRKDTNKYVIHETTNKTSGTNCHKERQEVHNHELCVLTDEGLHTEELITLFMMLLDECKEQ</sequence>
<gene>
    <name evidence="1" type="ORF">C922_05383</name>
</gene>
<reference evidence="1 2" key="1">
    <citation type="submission" date="2013-02" db="EMBL/GenBank/DDBJ databases">
        <title>The Genome Sequence of Plasmodium inui San Antonio 1.</title>
        <authorList>
            <consortium name="The Broad Institute Genome Sequencing Platform"/>
            <consortium name="The Broad Institute Genome Sequencing Center for Infectious Disease"/>
            <person name="Neafsey D."/>
            <person name="Cheeseman I."/>
            <person name="Volkman S."/>
            <person name="Adams J."/>
            <person name="Walker B."/>
            <person name="Young S.K."/>
            <person name="Zeng Q."/>
            <person name="Gargeya S."/>
            <person name="Fitzgerald M."/>
            <person name="Haas B."/>
            <person name="Abouelleil A."/>
            <person name="Alvarado L."/>
            <person name="Arachchi H.M."/>
            <person name="Berlin A.M."/>
            <person name="Chapman S.B."/>
            <person name="Dewar J."/>
            <person name="Goldberg J."/>
            <person name="Griggs A."/>
            <person name="Gujja S."/>
            <person name="Hansen M."/>
            <person name="Howarth C."/>
            <person name="Imamovic A."/>
            <person name="Larimer J."/>
            <person name="McCowan C."/>
            <person name="Murphy C."/>
            <person name="Neiman D."/>
            <person name="Pearson M."/>
            <person name="Priest M."/>
            <person name="Roberts A."/>
            <person name="Saif S."/>
            <person name="Shea T."/>
            <person name="Sisk P."/>
            <person name="Sykes S."/>
            <person name="Wortman J."/>
            <person name="Nusbaum C."/>
            <person name="Birren B."/>
        </authorList>
    </citation>
    <scope>NUCLEOTIDE SEQUENCE [LARGE SCALE GENOMIC DNA]</scope>
    <source>
        <strain evidence="1 2">San Antonio 1</strain>
    </source>
</reference>
<evidence type="ECO:0000313" key="2">
    <source>
        <dbReference type="Proteomes" id="UP000030640"/>
    </source>
</evidence>
<dbReference type="RefSeq" id="XP_008819176.1">
    <property type="nucleotide sequence ID" value="XM_008820954.1"/>
</dbReference>
<dbReference type="EMBL" id="KI965522">
    <property type="protein sequence ID" value="EUD64238.1"/>
    <property type="molecule type" value="Genomic_DNA"/>
</dbReference>
<accession>W6ZY51</accession>
<keyword evidence="2" id="KW-1185">Reference proteome</keyword>
<organism evidence="1 2">
    <name type="scientific">Plasmodium inui San Antonio 1</name>
    <dbReference type="NCBI Taxonomy" id="1237626"/>
    <lineage>
        <taxon>Eukaryota</taxon>
        <taxon>Sar</taxon>
        <taxon>Alveolata</taxon>
        <taxon>Apicomplexa</taxon>
        <taxon>Aconoidasida</taxon>
        <taxon>Haemosporida</taxon>
        <taxon>Plasmodiidae</taxon>
        <taxon>Plasmodium</taxon>
        <taxon>Plasmodium (Plasmodium)</taxon>
    </lineage>
</organism>
<dbReference type="GeneID" id="20040657"/>
<dbReference type="AlphaFoldDB" id="W6ZY51"/>
<dbReference type="VEuPathDB" id="PlasmoDB:C922_05383"/>
<dbReference type="Proteomes" id="UP000030640">
    <property type="component" value="Unassembled WGS sequence"/>
</dbReference>
<protein>
    <submittedName>
        <fullName evidence="1">Uncharacterized protein</fullName>
    </submittedName>
</protein>
<proteinExistence type="predicted"/>
<evidence type="ECO:0000313" key="1">
    <source>
        <dbReference type="EMBL" id="EUD64238.1"/>
    </source>
</evidence>